<dbReference type="Proteomes" id="UP000271889">
    <property type="component" value="Unassembled WGS sequence"/>
</dbReference>
<feature type="compositionally biased region" description="Basic residues" evidence="1">
    <location>
        <begin position="1"/>
        <end position="10"/>
    </location>
</feature>
<dbReference type="AlphaFoldDB" id="A0A3P7R1N2"/>
<feature type="region of interest" description="Disordered" evidence="1">
    <location>
        <begin position="1"/>
        <end position="30"/>
    </location>
</feature>
<keyword evidence="3" id="KW-1185">Reference proteome</keyword>
<proteinExistence type="predicted"/>
<dbReference type="EMBL" id="UYRV01133479">
    <property type="protein sequence ID" value="VDN38062.1"/>
    <property type="molecule type" value="Genomic_DNA"/>
</dbReference>
<evidence type="ECO:0000313" key="3">
    <source>
        <dbReference type="Proteomes" id="UP000271889"/>
    </source>
</evidence>
<evidence type="ECO:0000256" key="1">
    <source>
        <dbReference type="SAM" id="MobiDB-lite"/>
    </source>
</evidence>
<organism evidence="2 3">
    <name type="scientific">Cylicostephanus goldi</name>
    <name type="common">Nematode worm</name>
    <dbReference type="NCBI Taxonomy" id="71465"/>
    <lineage>
        <taxon>Eukaryota</taxon>
        <taxon>Metazoa</taxon>
        <taxon>Ecdysozoa</taxon>
        <taxon>Nematoda</taxon>
        <taxon>Chromadorea</taxon>
        <taxon>Rhabditida</taxon>
        <taxon>Rhabditina</taxon>
        <taxon>Rhabditomorpha</taxon>
        <taxon>Strongyloidea</taxon>
        <taxon>Strongylidae</taxon>
        <taxon>Cylicostephanus</taxon>
    </lineage>
</organism>
<evidence type="ECO:0000313" key="2">
    <source>
        <dbReference type="EMBL" id="VDN38062.1"/>
    </source>
</evidence>
<protein>
    <submittedName>
        <fullName evidence="2">Uncharacterized protein</fullName>
    </submittedName>
</protein>
<gene>
    <name evidence="2" type="ORF">CGOC_LOCUS13625</name>
</gene>
<sequence>MYATAGRRRQAGWYDHDDDVPSPSFLVDGR</sequence>
<accession>A0A3P7R1N2</accession>
<reference evidence="2 3" key="1">
    <citation type="submission" date="2018-11" db="EMBL/GenBank/DDBJ databases">
        <authorList>
            <consortium name="Pathogen Informatics"/>
        </authorList>
    </citation>
    <scope>NUCLEOTIDE SEQUENCE [LARGE SCALE GENOMIC DNA]</scope>
</reference>
<name>A0A3P7R1N2_CYLGO</name>